<gene>
    <name evidence="2" type="ORF">P5673_030916</name>
</gene>
<name>A0AAD9PTF2_ACRCE</name>
<feature type="region of interest" description="Disordered" evidence="1">
    <location>
        <begin position="54"/>
        <end position="81"/>
    </location>
</feature>
<evidence type="ECO:0000313" key="3">
    <source>
        <dbReference type="Proteomes" id="UP001249851"/>
    </source>
</evidence>
<dbReference type="EMBL" id="JARQWQ010000138">
    <property type="protein sequence ID" value="KAK2548774.1"/>
    <property type="molecule type" value="Genomic_DNA"/>
</dbReference>
<evidence type="ECO:0000256" key="1">
    <source>
        <dbReference type="SAM" id="MobiDB-lite"/>
    </source>
</evidence>
<reference evidence="2" key="2">
    <citation type="journal article" date="2023" name="Science">
        <title>Genomic signatures of disease resistance in endangered staghorn corals.</title>
        <authorList>
            <person name="Vollmer S.V."/>
            <person name="Selwyn J.D."/>
            <person name="Despard B.A."/>
            <person name="Roesel C.L."/>
        </authorList>
    </citation>
    <scope>NUCLEOTIDE SEQUENCE</scope>
    <source>
        <strain evidence="2">K2</strain>
    </source>
</reference>
<dbReference type="AlphaFoldDB" id="A0AAD9PTF2"/>
<dbReference type="Proteomes" id="UP001249851">
    <property type="component" value="Unassembled WGS sequence"/>
</dbReference>
<proteinExistence type="predicted"/>
<reference evidence="2" key="1">
    <citation type="journal article" date="2023" name="G3 (Bethesda)">
        <title>Whole genome assembly and annotation of the endangered Caribbean coral Acropora cervicornis.</title>
        <authorList>
            <person name="Selwyn J.D."/>
            <person name="Vollmer S.V."/>
        </authorList>
    </citation>
    <scope>NUCLEOTIDE SEQUENCE</scope>
    <source>
        <strain evidence="2">K2</strain>
    </source>
</reference>
<accession>A0AAD9PTF2</accession>
<protein>
    <submittedName>
        <fullName evidence="2">Uncharacterized protein</fullName>
    </submittedName>
</protein>
<organism evidence="2 3">
    <name type="scientific">Acropora cervicornis</name>
    <name type="common">Staghorn coral</name>
    <dbReference type="NCBI Taxonomy" id="6130"/>
    <lineage>
        <taxon>Eukaryota</taxon>
        <taxon>Metazoa</taxon>
        <taxon>Cnidaria</taxon>
        <taxon>Anthozoa</taxon>
        <taxon>Hexacorallia</taxon>
        <taxon>Scleractinia</taxon>
        <taxon>Astrocoeniina</taxon>
        <taxon>Acroporidae</taxon>
        <taxon>Acropora</taxon>
    </lineage>
</organism>
<comment type="caution">
    <text evidence="2">The sequence shown here is derived from an EMBL/GenBank/DDBJ whole genome shotgun (WGS) entry which is preliminary data.</text>
</comment>
<evidence type="ECO:0000313" key="2">
    <source>
        <dbReference type="EMBL" id="KAK2548774.1"/>
    </source>
</evidence>
<feature type="compositionally biased region" description="Polar residues" evidence="1">
    <location>
        <begin position="54"/>
        <end position="65"/>
    </location>
</feature>
<feature type="region of interest" description="Disordered" evidence="1">
    <location>
        <begin position="119"/>
        <end position="141"/>
    </location>
</feature>
<keyword evidence="3" id="KW-1185">Reference proteome</keyword>
<sequence>MERLEFLQMHALPPQRKRDSTLVQAVNKWVHHGICQAQRAYSTAQKSRNTALAESFRNVNNGSWKTKQKRNSKNAKQCPGKSRVAGIKAVAGVECVLFSRCAYHSTSYFNITDTVAKMRDSATPTSKSAADRLIKRRQARR</sequence>